<protein>
    <recommendedName>
        <fullName evidence="5">Plasmid stabilization protein</fullName>
    </recommendedName>
</protein>
<evidence type="ECO:0008006" key="5">
    <source>
        <dbReference type="Google" id="ProtNLM"/>
    </source>
</evidence>
<evidence type="ECO:0000256" key="1">
    <source>
        <dbReference type="ARBA" id="ARBA00006226"/>
    </source>
</evidence>
<dbReference type="PANTHER" id="PTHR35601">
    <property type="entry name" value="TOXIN RELE"/>
    <property type="match status" value="1"/>
</dbReference>
<dbReference type="Gene3D" id="3.30.2310.20">
    <property type="entry name" value="RelE-like"/>
    <property type="match status" value="1"/>
</dbReference>
<dbReference type="AlphaFoldDB" id="A0A1F8CKB2"/>
<dbReference type="InterPro" id="IPR007712">
    <property type="entry name" value="RelE/ParE_toxin"/>
</dbReference>
<keyword evidence="2" id="KW-1277">Toxin-antitoxin system</keyword>
<evidence type="ECO:0000313" key="4">
    <source>
        <dbReference type="Proteomes" id="UP000179241"/>
    </source>
</evidence>
<dbReference type="PANTHER" id="PTHR35601:SF1">
    <property type="entry name" value="TOXIN RELE"/>
    <property type="match status" value="1"/>
</dbReference>
<organism evidence="3 4">
    <name type="scientific">Candidatus Woesebacteria bacterium RIFOXYA1_FULL_43_9</name>
    <dbReference type="NCBI Taxonomy" id="1802534"/>
    <lineage>
        <taxon>Bacteria</taxon>
        <taxon>Candidatus Woeseibacteriota</taxon>
    </lineage>
</organism>
<dbReference type="Proteomes" id="UP000179241">
    <property type="component" value="Unassembled WGS sequence"/>
</dbReference>
<dbReference type="EMBL" id="MGHU01000050">
    <property type="protein sequence ID" value="OGM76536.1"/>
    <property type="molecule type" value="Genomic_DNA"/>
</dbReference>
<evidence type="ECO:0000313" key="3">
    <source>
        <dbReference type="EMBL" id="OGM76536.1"/>
    </source>
</evidence>
<name>A0A1F8CKB2_9BACT</name>
<dbReference type="InterPro" id="IPR035093">
    <property type="entry name" value="RelE/ParE_toxin_dom_sf"/>
</dbReference>
<gene>
    <name evidence="3" type="ORF">A2188_02875</name>
</gene>
<accession>A0A1F8CKB2</accession>
<reference evidence="3 4" key="1">
    <citation type="journal article" date="2016" name="Nat. Commun.">
        <title>Thousands of microbial genomes shed light on interconnected biogeochemical processes in an aquifer system.</title>
        <authorList>
            <person name="Anantharaman K."/>
            <person name="Brown C.T."/>
            <person name="Hug L.A."/>
            <person name="Sharon I."/>
            <person name="Castelle C.J."/>
            <person name="Probst A.J."/>
            <person name="Thomas B.C."/>
            <person name="Singh A."/>
            <person name="Wilkins M.J."/>
            <person name="Karaoz U."/>
            <person name="Brodie E.L."/>
            <person name="Williams K.H."/>
            <person name="Hubbard S.S."/>
            <person name="Banfield J.F."/>
        </authorList>
    </citation>
    <scope>NUCLEOTIDE SEQUENCE [LARGE SCALE GENOMIC DNA]</scope>
</reference>
<comment type="similarity">
    <text evidence="1">Belongs to the RelE toxin family.</text>
</comment>
<comment type="caution">
    <text evidence="3">The sequence shown here is derived from an EMBL/GenBank/DDBJ whole genome shotgun (WGS) entry which is preliminary data.</text>
</comment>
<sequence>MYRYAFREQALKDIKKLPKDVQIRILKKLDYFVSTDNPLQFADRLINFEIGTYRYRIGNYRVIFDLEEEVVVVITLGHCREIYR</sequence>
<evidence type="ECO:0000256" key="2">
    <source>
        <dbReference type="ARBA" id="ARBA00022649"/>
    </source>
</evidence>
<dbReference type="Pfam" id="PF05016">
    <property type="entry name" value="ParE_toxin"/>
    <property type="match status" value="1"/>
</dbReference>
<proteinExistence type="inferred from homology"/>
<dbReference type="SUPFAM" id="SSF143011">
    <property type="entry name" value="RelE-like"/>
    <property type="match status" value="1"/>
</dbReference>